<keyword evidence="2" id="KW-0521">NADP</keyword>
<gene>
    <name evidence="4" type="ORF">ATEG_07722</name>
</gene>
<dbReference type="GO" id="GO:0016491">
    <property type="term" value="F:oxidoreductase activity"/>
    <property type="evidence" value="ECO:0007669"/>
    <property type="project" value="UniProtKB-KW"/>
</dbReference>
<dbReference type="Pfam" id="PF00106">
    <property type="entry name" value="adh_short"/>
    <property type="match status" value="1"/>
</dbReference>
<evidence type="ECO:0000313" key="5">
    <source>
        <dbReference type="Proteomes" id="UP000007963"/>
    </source>
</evidence>
<dbReference type="HOGENOM" id="CLU_010194_44_6_1"/>
<dbReference type="PANTHER" id="PTHR24320:SF282">
    <property type="entry name" value="WW DOMAIN-CONTAINING OXIDOREDUCTASE"/>
    <property type="match status" value="1"/>
</dbReference>
<dbReference type="RefSeq" id="XP_001216343.1">
    <property type="nucleotide sequence ID" value="XM_001216343.1"/>
</dbReference>
<dbReference type="GeneID" id="4322773"/>
<evidence type="ECO:0000256" key="2">
    <source>
        <dbReference type="ARBA" id="ARBA00022857"/>
    </source>
</evidence>
<name>Q0CF12_ASPTN</name>
<dbReference type="Gene3D" id="3.40.50.720">
    <property type="entry name" value="NAD(P)-binding Rossmann-like Domain"/>
    <property type="match status" value="1"/>
</dbReference>
<sequence length="346" mass="37610">MSNIWDMIRVVLFGSQNDASRDSASAFNPAQDIPSMAGKVVFITGAAGDLGRETAIALARYGRPSRIYIADLPRSDDAKQALVNQIAYEVYGDNIPPTSETGVTTPTEFLFLDLDLASFKSVQKCAQKFATQEVRLDILILNAGIIRVPPATTMEGYEIHFGINYLGHALLTRLLTPVLLRTAQQQPGADVRVVVVSSEGHISAPKKGVDFDIIKTSCSNLPYPKRYGQSKAALIGLMNVLSSDYPQIKAVAIHPGRVLTGMARSLWKESTLARLTKPIAPFFCVPVTTGIRNHLWAATSLEAVSGTYYEPVGVPGKLSPALQDQGFPQRLREWTDNVLGGIEPLE</sequence>
<keyword evidence="3" id="KW-0560">Oxidoreductase</keyword>
<dbReference type="PRINTS" id="PR00081">
    <property type="entry name" value="GDHRDH"/>
</dbReference>
<dbReference type="InterPro" id="IPR036291">
    <property type="entry name" value="NAD(P)-bd_dom_sf"/>
</dbReference>
<accession>Q0CF12</accession>
<reference evidence="5" key="1">
    <citation type="submission" date="2005-09" db="EMBL/GenBank/DDBJ databases">
        <title>Annotation of the Aspergillus terreus NIH2624 genome.</title>
        <authorList>
            <person name="Birren B.W."/>
            <person name="Lander E.S."/>
            <person name="Galagan J.E."/>
            <person name="Nusbaum C."/>
            <person name="Devon K."/>
            <person name="Henn M."/>
            <person name="Ma L.-J."/>
            <person name="Jaffe D.B."/>
            <person name="Butler J."/>
            <person name="Alvarez P."/>
            <person name="Gnerre S."/>
            <person name="Grabherr M."/>
            <person name="Kleber M."/>
            <person name="Mauceli E.W."/>
            <person name="Brockman W."/>
            <person name="Rounsley S."/>
            <person name="Young S.K."/>
            <person name="LaButti K."/>
            <person name="Pushparaj V."/>
            <person name="DeCaprio D."/>
            <person name="Crawford M."/>
            <person name="Koehrsen M."/>
            <person name="Engels R."/>
            <person name="Montgomery P."/>
            <person name="Pearson M."/>
            <person name="Howarth C."/>
            <person name="Larson L."/>
            <person name="Luoma S."/>
            <person name="White J."/>
            <person name="Alvarado L."/>
            <person name="Kodira C.D."/>
            <person name="Zeng Q."/>
            <person name="Oleary S."/>
            <person name="Yandava C."/>
            <person name="Denning D.W."/>
            <person name="Nierman W.C."/>
            <person name="Milne T."/>
            <person name="Madden K."/>
        </authorList>
    </citation>
    <scope>NUCLEOTIDE SEQUENCE [LARGE SCALE GENOMIC DNA]</scope>
    <source>
        <strain evidence="5">NIH 2624 / FGSC A1156</strain>
    </source>
</reference>
<protein>
    <recommendedName>
        <fullName evidence="6">NAD(P)-binding protein</fullName>
    </recommendedName>
</protein>
<evidence type="ECO:0000256" key="1">
    <source>
        <dbReference type="ARBA" id="ARBA00006484"/>
    </source>
</evidence>
<dbReference type="Proteomes" id="UP000007963">
    <property type="component" value="Unassembled WGS sequence"/>
</dbReference>
<comment type="similarity">
    <text evidence="1">Belongs to the short-chain dehydrogenases/reductases (SDR) family.</text>
</comment>
<dbReference type="eggNOG" id="KOG1208">
    <property type="taxonomic scope" value="Eukaryota"/>
</dbReference>
<dbReference type="PANTHER" id="PTHR24320">
    <property type="entry name" value="RETINOL DEHYDROGENASE"/>
    <property type="match status" value="1"/>
</dbReference>
<dbReference type="OrthoDB" id="191139at2759"/>
<evidence type="ECO:0000313" key="4">
    <source>
        <dbReference type="EMBL" id="EAU31984.1"/>
    </source>
</evidence>
<dbReference type="OMA" id="YEVHFGL"/>
<evidence type="ECO:0000256" key="3">
    <source>
        <dbReference type="ARBA" id="ARBA00023002"/>
    </source>
</evidence>
<evidence type="ECO:0008006" key="6">
    <source>
        <dbReference type="Google" id="ProtNLM"/>
    </source>
</evidence>
<dbReference type="SUPFAM" id="SSF51735">
    <property type="entry name" value="NAD(P)-binding Rossmann-fold domains"/>
    <property type="match status" value="1"/>
</dbReference>
<dbReference type="InterPro" id="IPR002347">
    <property type="entry name" value="SDR_fam"/>
</dbReference>
<proteinExistence type="inferred from homology"/>
<organism evidence="4 5">
    <name type="scientific">Aspergillus terreus (strain NIH 2624 / FGSC A1156)</name>
    <dbReference type="NCBI Taxonomy" id="341663"/>
    <lineage>
        <taxon>Eukaryota</taxon>
        <taxon>Fungi</taxon>
        <taxon>Dikarya</taxon>
        <taxon>Ascomycota</taxon>
        <taxon>Pezizomycotina</taxon>
        <taxon>Eurotiomycetes</taxon>
        <taxon>Eurotiomycetidae</taxon>
        <taxon>Eurotiales</taxon>
        <taxon>Aspergillaceae</taxon>
        <taxon>Aspergillus</taxon>
        <taxon>Aspergillus subgen. Circumdati</taxon>
    </lineage>
</organism>
<dbReference type="AlphaFoldDB" id="Q0CF12"/>
<dbReference type="STRING" id="341663.Q0CF12"/>
<dbReference type="EMBL" id="CH476604">
    <property type="protein sequence ID" value="EAU31984.1"/>
    <property type="molecule type" value="Genomic_DNA"/>
</dbReference>
<dbReference type="VEuPathDB" id="FungiDB:ATEG_07722"/>